<evidence type="ECO:0000256" key="1">
    <source>
        <dbReference type="SAM" id="Phobius"/>
    </source>
</evidence>
<dbReference type="RefSeq" id="WP_018081133.1">
    <property type="nucleotide sequence ID" value="NZ_AQWM01000004.1"/>
</dbReference>
<protein>
    <recommendedName>
        <fullName evidence="4">DUF4345 domain-containing protein</fullName>
    </recommendedName>
</protein>
<keyword evidence="1" id="KW-0472">Membrane</keyword>
<keyword evidence="1" id="KW-0812">Transmembrane</keyword>
<sequence length="134" mass="14400">MPFKALSILTAALCLVLAVVWFVLPDWILANWHVAYLEGGALVSRRMACLFLALGVILFGLRHLRSRGTQQALGNGIIVACASLIVLGLYERISHHAGNGIFAAIGLESAICLAFLSVGRFSVRDDAELAAQPR</sequence>
<gene>
    <name evidence="2" type="ORF">ABENE_00720</name>
</gene>
<keyword evidence="3" id="KW-1185">Reference proteome</keyword>
<feature type="transmembrane region" description="Helical" evidence="1">
    <location>
        <begin position="73"/>
        <end position="90"/>
    </location>
</feature>
<proteinExistence type="predicted"/>
<dbReference type="eggNOG" id="ENOG5032UM0">
    <property type="taxonomic scope" value="Bacteria"/>
</dbReference>
<keyword evidence="1" id="KW-1133">Transmembrane helix</keyword>
<dbReference type="AlphaFoldDB" id="V4RU11"/>
<accession>V4RU11</accession>
<dbReference type="PATRIC" id="fig|1121022.4.peg.141"/>
<reference evidence="2 3" key="1">
    <citation type="journal article" date="2014" name="Nature">
        <title>Sequential evolution of bacterial morphology by co-option of a developmental regulator.</title>
        <authorList>
            <person name="Jiang C."/>
            <person name="Brown P.J."/>
            <person name="Ducret A."/>
            <person name="Brun Y.V."/>
        </authorList>
    </citation>
    <scope>NUCLEOTIDE SEQUENCE [LARGE SCALE GENOMIC DNA]</scope>
    <source>
        <strain evidence="2 3">DSM 16100</strain>
    </source>
</reference>
<feature type="transmembrane region" description="Helical" evidence="1">
    <location>
        <begin position="96"/>
        <end position="116"/>
    </location>
</feature>
<dbReference type="OrthoDB" id="5412728at2"/>
<organism evidence="2 3">
    <name type="scientific">Asticcacaulis benevestitus DSM 16100 = ATCC BAA-896</name>
    <dbReference type="NCBI Taxonomy" id="1121022"/>
    <lineage>
        <taxon>Bacteria</taxon>
        <taxon>Pseudomonadati</taxon>
        <taxon>Pseudomonadota</taxon>
        <taxon>Alphaproteobacteria</taxon>
        <taxon>Caulobacterales</taxon>
        <taxon>Caulobacteraceae</taxon>
        <taxon>Asticcacaulis</taxon>
    </lineage>
</organism>
<comment type="caution">
    <text evidence="2">The sequence shown here is derived from an EMBL/GenBank/DDBJ whole genome shotgun (WGS) entry which is preliminary data.</text>
</comment>
<feature type="transmembrane region" description="Helical" evidence="1">
    <location>
        <begin position="41"/>
        <end position="61"/>
    </location>
</feature>
<evidence type="ECO:0008006" key="4">
    <source>
        <dbReference type="Google" id="ProtNLM"/>
    </source>
</evidence>
<name>V4RU11_9CAUL</name>
<evidence type="ECO:0000313" key="3">
    <source>
        <dbReference type="Proteomes" id="UP000017837"/>
    </source>
</evidence>
<dbReference type="EMBL" id="AWGB01000001">
    <property type="protein sequence ID" value="ESQ94648.1"/>
    <property type="molecule type" value="Genomic_DNA"/>
</dbReference>
<evidence type="ECO:0000313" key="2">
    <source>
        <dbReference type="EMBL" id="ESQ94648.1"/>
    </source>
</evidence>
<dbReference type="Proteomes" id="UP000017837">
    <property type="component" value="Unassembled WGS sequence"/>
</dbReference>